<reference evidence="1 2" key="1">
    <citation type="journal article" date="2003" name="Int. J. Syst. Evol. Microbiol.">
        <title>Towards a standardized format for the description of a novel species (of an established genus): Ochrobactrum gallinifaecis sp. nov.</title>
        <authorList>
            <person name="Kampfer P."/>
            <person name="Buczolits S."/>
            <person name="Albrecht A."/>
            <person name="Busse H.J."/>
            <person name="Stackebrandt E."/>
        </authorList>
    </citation>
    <scope>NUCLEOTIDE SEQUENCE [LARGE SCALE GENOMIC DNA]</scope>
    <source>
        <strain evidence="1 2">ISO 196</strain>
    </source>
</reference>
<evidence type="ECO:0000313" key="2">
    <source>
        <dbReference type="Proteomes" id="UP000315388"/>
    </source>
</evidence>
<name>A0A502BL63_9HYPH</name>
<dbReference type="AlphaFoldDB" id="A0A502BL63"/>
<sequence>MADNFDKFLPDWQIGTLTLTANSTDFTATDALLTFGSIQQGDFIISPDGRMLVIESITDDNSGVLSTPCPPEAAGTFQTRIRYQSDNSRYTGQTAALRRLMSGGNLFALAKLVGDPEFILRYLGNGAFDLVDPVTLGIQDPNGSLAKLAALVLAANKVITTDNSGDAQQIDLGALGRALLALETGTNAQYVQGDGTLQEKTGLPVSAATQTALNGKASLSGATFTGSIQSNNASMFLTNARNNTGVGQLNFSPFIDARIGGPALGTRIFGMETVGSDVQTIIEATSGGTTAQFRFYHYGAAIFPGAFTAGSKSFKIDHPKDPYNKYLVYMSTEAPKAGIEDWGTVRLVSGQAEVDLDIAAGQMPGTFAALTQRAIVVSVNNLDSHTHVHAGRITDGKFTIFADDSDCNDEVTWLIKAERADPFIKSHPYCDPVTGLLIPEHEKED</sequence>
<organism evidence="1 2">
    <name type="scientific">Brucella gallinifaecis</name>
    <dbReference type="NCBI Taxonomy" id="215590"/>
    <lineage>
        <taxon>Bacteria</taxon>
        <taxon>Pseudomonadati</taxon>
        <taxon>Pseudomonadota</taxon>
        <taxon>Alphaproteobacteria</taxon>
        <taxon>Hyphomicrobiales</taxon>
        <taxon>Brucellaceae</taxon>
        <taxon>Brucella/Ochrobactrum group</taxon>
        <taxon>Brucella</taxon>
    </lineage>
</organism>
<gene>
    <name evidence="1" type="ORF">FHY56_10825</name>
</gene>
<comment type="caution">
    <text evidence="1">The sequence shown here is derived from an EMBL/GenBank/DDBJ whole genome shotgun (WGS) entry which is preliminary data.</text>
</comment>
<accession>A0A502BL63</accession>
<proteinExistence type="predicted"/>
<dbReference type="RefSeq" id="WP_140905177.1">
    <property type="nucleotide sequence ID" value="NZ_JBHTMD010000007.1"/>
</dbReference>
<evidence type="ECO:0000313" key="1">
    <source>
        <dbReference type="EMBL" id="TPF75202.1"/>
    </source>
</evidence>
<protein>
    <submittedName>
        <fullName evidence="1">Uncharacterized protein</fullName>
    </submittedName>
</protein>
<dbReference type="EMBL" id="VEWJ01000006">
    <property type="protein sequence ID" value="TPF75202.1"/>
    <property type="molecule type" value="Genomic_DNA"/>
</dbReference>
<keyword evidence="2" id="KW-1185">Reference proteome</keyword>
<dbReference type="OrthoDB" id="8708771at2"/>
<dbReference type="Proteomes" id="UP000315388">
    <property type="component" value="Unassembled WGS sequence"/>
</dbReference>